<evidence type="ECO:0000259" key="2">
    <source>
        <dbReference type="PROSITE" id="PS50042"/>
    </source>
</evidence>
<dbReference type="AlphaFoldDB" id="A0A841R6N9"/>
<keyword evidence="4" id="KW-1185">Reference proteome</keyword>
<dbReference type="RefSeq" id="WP_184743782.1">
    <property type="nucleotide sequence ID" value="NZ_JACHGJ010000001.1"/>
</dbReference>
<name>A0A841R6N9_9SPIO</name>
<accession>A0A841R6N9</accession>
<dbReference type="Gene3D" id="1.25.40.10">
    <property type="entry name" value="Tetratricopeptide repeat domain"/>
    <property type="match status" value="1"/>
</dbReference>
<dbReference type="Pfam" id="PF13432">
    <property type="entry name" value="TPR_16"/>
    <property type="match status" value="1"/>
</dbReference>
<gene>
    <name evidence="3" type="ORF">HNR50_000684</name>
</gene>
<dbReference type="InterPro" id="IPR019734">
    <property type="entry name" value="TPR_rpt"/>
</dbReference>
<dbReference type="PROSITE" id="PS50005">
    <property type="entry name" value="TPR"/>
    <property type="match status" value="1"/>
</dbReference>
<dbReference type="EMBL" id="JACHGJ010000001">
    <property type="protein sequence ID" value="MBB6479051.1"/>
    <property type="molecule type" value="Genomic_DNA"/>
</dbReference>
<dbReference type="PROSITE" id="PS50042">
    <property type="entry name" value="CNMP_BINDING_3"/>
    <property type="match status" value="1"/>
</dbReference>
<dbReference type="InterPro" id="IPR000595">
    <property type="entry name" value="cNMP-bd_dom"/>
</dbReference>
<evidence type="ECO:0000313" key="4">
    <source>
        <dbReference type="Proteomes" id="UP000587760"/>
    </source>
</evidence>
<dbReference type="CDD" id="cd00038">
    <property type="entry name" value="CAP_ED"/>
    <property type="match status" value="1"/>
</dbReference>
<dbReference type="SUPFAM" id="SSF48452">
    <property type="entry name" value="TPR-like"/>
    <property type="match status" value="1"/>
</dbReference>
<organism evidence="3 4">
    <name type="scientific">Spirochaeta isovalerica</name>
    <dbReference type="NCBI Taxonomy" id="150"/>
    <lineage>
        <taxon>Bacteria</taxon>
        <taxon>Pseudomonadati</taxon>
        <taxon>Spirochaetota</taxon>
        <taxon>Spirochaetia</taxon>
        <taxon>Spirochaetales</taxon>
        <taxon>Spirochaetaceae</taxon>
        <taxon>Spirochaeta</taxon>
    </lineage>
</organism>
<dbReference type="PANTHER" id="PTHR12558">
    <property type="entry name" value="CELL DIVISION CYCLE 16,23,27"/>
    <property type="match status" value="1"/>
</dbReference>
<dbReference type="Gene3D" id="2.60.120.10">
    <property type="entry name" value="Jelly Rolls"/>
    <property type="match status" value="1"/>
</dbReference>
<reference evidence="3 4" key="1">
    <citation type="submission" date="2020-08" db="EMBL/GenBank/DDBJ databases">
        <title>Genomic Encyclopedia of Type Strains, Phase IV (KMG-IV): sequencing the most valuable type-strain genomes for metagenomic binning, comparative biology and taxonomic classification.</title>
        <authorList>
            <person name="Goeker M."/>
        </authorList>
    </citation>
    <scope>NUCLEOTIDE SEQUENCE [LARGE SCALE GENOMIC DNA]</scope>
    <source>
        <strain evidence="3 4">DSM 2461</strain>
    </source>
</reference>
<dbReference type="InterPro" id="IPR014710">
    <property type="entry name" value="RmlC-like_jellyroll"/>
</dbReference>
<keyword evidence="1" id="KW-0802">TPR repeat</keyword>
<dbReference type="SMART" id="SM00028">
    <property type="entry name" value="TPR"/>
    <property type="match status" value="2"/>
</dbReference>
<dbReference type="SUPFAM" id="SSF51206">
    <property type="entry name" value="cAMP-binding domain-like"/>
    <property type="match status" value="1"/>
</dbReference>
<dbReference type="Pfam" id="PF13181">
    <property type="entry name" value="TPR_8"/>
    <property type="match status" value="1"/>
</dbReference>
<feature type="repeat" description="TPR" evidence="1">
    <location>
        <begin position="267"/>
        <end position="300"/>
    </location>
</feature>
<proteinExistence type="predicted"/>
<dbReference type="PANTHER" id="PTHR12558:SF13">
    <property type="entry name" value="CELL DIVISION CYCLE PROTEIN 27 HOMOLOG"/>
    <property type="match status" value="1"/>
</dbReference>
<feature type="domain" description="Cyclic nucleotide-binding" evidence="2">
    <location>
        <begin position="1"/>
        <end position="107"/>
    </location>
</feature>
<sequence length="319" mass="36263">MSPRAVNFRAGNVIYMKGFRNSYVYVLKSGVVSLNYQDIQTGQEDQDQIRTGELFGVKSALGGYTTDEQALALVDSTVLAFTVEEFEQVASNNTRIIMKMLKVYSTQLRRIHRQVQNLLSTGDNRNAEEGLYNVGIYYHNNQKYRQSVAAFKRYLIHYPRGKFLNDVKQKIDYGKSMYSEAPSSTDDDVSSGSGDIFSFSEAMEYYESGEFRKALQLFSKIQESRSPDAEESAMRIGICLFRLGRGSDASIRLTDFIKKNGQSQYVPEALYYIGECYKSNRDTEKAVSFYKKALSMSDPSQQIYILITETLQKLEGEGK</sequence>
<dbReference type="InterPro" id="IPR018490">
    <property type="entry name" value="cNMP-bd_dom_sf"/>
</dbReference>
<dbReference type="InterPro" id="IPR011990">
    <property type="entry name" value="TPR-like_helical_dom_sf"/>
</dbReference>
<evidence type="ECO:0000256" key="1">
    <source>
        <dbReference type="PROSITE-ProRule" id="PRU00339"/>
    </source>
</evidence>
<evidence type="ECO:0000313" key="3">
    <source>
        <dbReference type="EMBL" id="MBB6479051.1"/>
    </source>
</evidence>
<comment type="caution">
    <text evidence="3">The sequence shown here is derived from an EMBL/GenBank/DDBJ whole genome shotgun (WGS) entry which is preliminary data.</text>
</comment>
<dbReference type="Pfam" id="PF00027">
    <property type="entry name" value="cNMP_binding"/>
    <property type="match status" value="1"/>
</dbReference>
<dbReference type="Proteomes" id="UP000587760">
    <property type="component" value="Unassembled WGS sequence"/>
</dbReference>
<protein>
    <submittedName>
        <fullName evidence="3">TolA-binding protein</fullName>
    </submittedName>
</protein>